<dbReference type="Pfam" id="PF25944">
    <property type="entry name" value="Beta-barrel_RND"/>
    <property type="match status" value="1"/>
</dbReference>
<evidence type="ECO:0000259" key="7">
    <source>
        <dbReference type="Pfam" id="PF25944"/>
    </source>
</evidence>
<keyword evidence="3" id="KW-0175">Coiled coil</keyword>
<feature type="domain" description="Multidrug resistance protein MdtA-like barrel-sandwich hybrid" evidence="6">
    <location>
        <begin position="51"/>
        <end position="191"/>
    </location>
</feature>
<sequence length="456" mass="46919">MFAIFAAGGTAFAQAPGGGRPPTPVTVVTLKEAEVTLTSILPGRVVASGVAIVRPQVDGIIVRRLFDEGAEVKLGDPLYRIDPASYEASVAAAKAAVAQAKATANQAEKEAARQERLQGRGVVSDQSLETAVATRDSAAAALQVAEAQLQSAQIDLQRTTVRAMLSGVIGRSLTTEGALVTSGQTDPLAVIRQLDPVLVDVTQSAAEMLKWRRGQTQAELANADPTVTLILADGSKYEKTGSLRAAEPHVNESTGVITLRLEFPNPDHLLLPGMYVQVEVPQAVAKNVVLVPQEGVTRDRRGRPIAYVVNADNVVEVRELSIMQARDNDWVVSEGLGDGDQIIVEGLQKIAPQAPVMPQERGAPPPAAPAAAKPAAQAAAGTAQAAPAPSAAKPAPAAAAKPAPEAAAKPAPAAPAKPASEAAAAAPADATQVAEETAPTRRRARPGGAKSTTPSN</sequence>
<evidence type="ECO:0000313" key="9">
    <source>
        <dbReference type="EMBL" id="MBJ3777273.1"/>
    </source>
</evidence>
<feature type="domain" description="Multidrug resistance protein MdtA-like alpha-helical hairpin" evidence="5">
    <location>
        <begin position="91"/>
        <end position="158"/>
    </location>
</feature>
<dbReference type="InterPro" id="IPR058625">
    <property type="entry name" value="MdtA-like_BSH"/>
</dbReference>
<evidence type="ECO:0000256" key="2">
    <source>
        <dbReference type="ARBA" id="ARBA00009477"/>
    </source>
</evidence>
<keyword evidence="10" id="KW-1185">Reference proteome</keyword>
<comment type="caution">
    <text evidence="9">The sequence shown here is derived from an EMBL/GenBank/DDBJ whole genome shotgun (WGS) entry which is preliminary data.</text>
</comment>
<evidence type="ECO:0000259" key="5">
    <source>
        <dbReference type="Pfam" id="PF25876"/>
    </source>
</evidence>
<comment type="similarity">
    <text evidence="2">Belongs to the membrane fusion protein (MFP) (TC 8.A.1) family.</text>
</comment>
<accession>A0A934IIU4</accession>
<dbReference type="PANTHER" id="PTHR30158:SF3">
    <property type="entry name" value="MULTIDRUG EFFLUX PUMP SUBUNIT ACRA-RELATED"/>
    <property type="match status" value="1"/>
</dbReference>
<dbReference type="Pfam" id="PF25967">
    <property type="entry name" value="RND-MFP_C"/>
    <property type="match status" value="1"/>
</dbReference>
<feature type="domain" description="Multidrug resistance protein MdtA-like C-terminal permuted SH3" evidence="8">
    <location>
        <begin position="287"/>
        <end position="349"/>
    </location>
</feature>
<feature type="region of interest" description="Disordered" evidence="4">
    <location>
        <begin position="356"/>
        <end position="456"/>
    </location>
</feature>
<dbReference type="AlphaFoldDB" id="A0A934IIU4"/>
<dbReference type="Gene3D" id="2.40.50.100">
    <property type="match status" value="1"/>
</dbReference>
<dbReference type="GO" id="GO:0022857">
    <property type="term" value="F:transmembrane transporter activity"/>
    <property type="evidence" value="ECO:0007669"/>
    <property type="project" value="InterPro"/>
</dbReference>
<dbReference type="EMBL" id="JAEKJA010000013">
    <property type="protein sequence ID" value="MBJ3777273.1"/>
    <property type="molecule type" value="Genomic_DNA"/>
</dbReference>
<evidence type="ECO:0000256" key="3">
    <source>
        <dbReference type="SAM" id="Coils"/>
    </source>
</evidence>
<proteinExistence type="inferred from homology"/>
<dbReference type="PANTHER" id="PTHR30158">
    <property type="entry name" value="ACRA/E-RELATED COMPONENT OF DRUG EFFLUX TRANSPORTER"/>
    <property type="match status" value="1"/>
</dbReference>
<feature type="domain" description="Multidrug resistance protein MdtA-like beta-barrel" evidence="7">
    <location>
        <begin position="196"/>
        <end position="280"/>
    </location>
</feature>
<dbReference type="Gene3D" id="2.40.30.170">
    <property type="match status" value="1"/>
</dbReference>
<evidence type="ECO:0000313" key="10">
    <source>
        <dbReference type="Proteomes" id="UP000609531"/>
    </source>
</evidence>
<gene>
    <name evidence="9" type="ORF">JCR33_16315</name>
</gene>
<comment type="subcellular location">
    <subcellularLocation>
        <location evidence="1">Cell envelope</location>
    </subcellularLocation>
</comment>
<dbReference type="Pfam" id="PF25917">
    <property type="entry name" value="BSH_RND"/>
    <property type="match status" value="1"/>
</dbReference>
<dbReference type="Pfam" id="PF25876">
    <property type="entry name" value="HH_MFP_RND"/>
    <property type="match status" value="1"/>
</dbReference>
<dbReference type="GO" id="GO:0015721">
    <property type="term" value="P:bile acid and bile salt transport"/>
    <property type="evidence" value="ECO:0007669"/>
    <property type="project" value="TreeGrafter"/>
</dbReference>
<dbReference type="InterPro" id="IPR058627">
    <property type="entry name" value="MdtA-like_C"/>
</dbReference>
<dbReference type="Gene3D" id="1.10.287.470">
    <property type="entry name" value="Helix hairpin bin"/>
    <property type="match status" value="1"/>
</dbReference>
<evidence type="ECO:0000259" key="6">
    <source>
        <dbReference type="Pfam" id="PF25917"/>
    </source>
</evidence>
<dbReference type="RefSeq" id="WP_198883168.1">
    <property type="nucleotide sequence ID" value="NZ_JAEKJA010000013.1"/>
</dbReference>
<dbReference type="InterPro" id="IPR058624">
    <property type="entry name" value="MdtA-like_HH"/>
</dbReference>
<protein>
    <submittedName>
        <fullName evidence="9">Efflux RND transporter periplasmic adaptor subunit</fullName>
    </submittedName>
</protein>
<dbReference type="GO" id="GO:0005886">
    <property type="term" value="C:plasma membrane"/>
    <property type="evidence" value="ECO:0007669"/>
    <property type="project" value="UniProtKB-SubCell"/>
</dbReference>
<dbReference type="FunFam" id="2.40.420.20:FF:000001">
    <property type="entry name" value="Efflux RND transporter periplasmic adaptor subunit"/>
    <property type="match status" value="1"/>
</dbReference>
<dbReference type="Proteomes" id="UP000609531">
    <property type="component" value="Unassembled WGS sequence"/>
</dbReference>
<dbReference type="SUPFAM" id="SSF111369">
    <property type="entry name" value="HlyD-like secretion proteins"/>
    <property type="match status" value="1"/>
</dbReference>
<dbReference type="GO" id="GO:0046677">
    <property type="term" value="P:response to antibiotic"/>
    <property type="evidence" value="ECO:0007669"/>
    <property type="project" value="TreeGrafter"/>
</dbReference>
<evidence type="ECO:0000256" key="4">
    <source>
        <dbReference type="SAM" id="MobiDB-lite"/>
    </source>
</evidence>
<dbReference type="InterPro" id="IPR058626">
    <property type="entry name" value="MdtA-like_b-barrel"/>
</dbReference>
<organism evidence="9 10">
    <name type="scientific">Acuticoccus mangrovi</name>
    <dbReference type="NCBI Taxonomy" id="2796142"/>
    <lineage>
        <taxon>Bacteria</taxon>
        <taxon>Pseudomonadati</taxon>
        <taxon>Pseudomonadota</taxon>
        <taxon>Alphaproteobacteria</taxon>
        <taxon>Hyphomicrobiales</taxon>
        <taxon>Amorphaceae</taxon>
        <taxon>Acuticoccus</taxon>
    </lineage>
</organism>
<dbReference type="InterPro" id="IPR006143">
    <property type="entry name" value="RND_pump_MFP"/>
</dbReference>
<feature type="compositionally biased region" description="Low complexity" evidence="4">
    <location>
        <begin position="369"/>
        <end position="428"/>
    </location>
</feature>
<feature type="coiled-coil region" evidence="3">
    <location>
        <begin position="90"/>
        <end position="162"/>
    </location>
</feature>
<name>A0A934IIU4_9HYPH</name>
<dbReference type="Gene3D" id="2.40.420.20">
    <property type="match status" value="1"/>
</dbReference>
<evidence type="ECO:0000256" key="1">
    <source>
        <dbReference type="ARBA" id="ARBA00004196"/>
    </source>
</evidence>
<evidence type="ECO:0000259" key="8">
    <source>
        <dbReference type="Pfam" id="PF25967"/>
    </source>
</evidence>
<reference evidence="9" key="1">
    <citation type="submission" date="2020-12" db="EMBL/GenBank/DDBJ databases">
        <title>Bacterial taxonomy.</title>
        <authorList>
            <person name="Pan X."/>
        </authorList>
    </citation>
    <scope>NUCLEOTIDE SEQUENCE</scope>
    <source>
        <strain evidence="9">B2012</strain>
    </source>
</reference>
<dbReference type="NCBIfam" id="TIGR01730">
    <property type="entry name" value="RND_mfp"/>
    <property type="match status" value="1"/>
</dbReference>